<dbReference type="Gene3D" id="1.10.630.10">
    <property type="entry name" value="Cytochrome P450"/>
    <property type="match status" value="1"/>
</dbReference>
<dbReference type="AlphaFoldDB" id="A0A2U3NZV9"/>
<dbReference type="SUPFAM" id="SSF48264">
    <property type="entry name" value="Cytochrome P450"/>
    <property type="match status" value="1"/>
</dbReference>
<dbReference type="STRING" id="1841860.GCA_900157375_04854"/>
<dbReference type="GO" id="GO:0004497">
    <property type="term" value="F:monooxygenase activity"/>
    <property type="evidence" value="ECO:0007669"/>
    <property type="project" value="InterPro"/>
</dbReference>
<protein>
    <submittedName>
        <fullName evidence="2">P450 heme-thiolate protein</fullName>
    </submittedName>
</protein>
<dbReference type="GO" id="GO:0016705">
    <property type="term" value="F:oxidoreductase activity, acting on paired donors, with incorporation or reduction of molecular oxygen"/>
    <property type="evidence" value="ECO:0007669"/>
    <property type="project" value="InterPro"/>
</dbReference>
<comment type="similarity">
    <text evidence="1">Belongs to the cytochrome P450 family.</text>
</comment>
<proteinExistence type="inferred from homology"/>
<dbReference type="InterPro" id="IPR036396">
    <property type="entry name" value="Cyt_P450_sf"/>
</dbReference>
<evidence type="ECO:0000256" key="1">
    <source>
        <dbReference type="ARBA" id="ARBA00010617"/>
    </source>
</evidence>
<name>A0A2U3NZV9_9MYCO</name>
<organism evidence="2 3">
    <name type="scientific">Mycobacterium rhizamassiliense</name>
    <dbReference type="NCBI Taxonomy" id="1841860"/>
    <lineage>
        <taxon>Bacteria</taxon>
        <taxon>Bacillati</taxon>
        <taxon>Actinomycetota</taxon>
        <taxon>Actinomycetes</taxon>
        <taxon>Mycobacteriales</taxon>
        <taxon>Mycobacteriaceae</taxon>
        <taxon>Mycobacterium</taxon>
    </lineage>
</organism>
<dbReference type="EMBL" id="FUFA01000005">
    <property type="protein sequence ID" value="SPM37008.1"/>
    <property type="molecule type" value="Genomic_DNA"/>
</dbReference>
<feature type="non-terminal residue" evidence="2">
    <location>
        <position position="1"/>
    </location>
</feature>
<dbReference type="GO" id="GO:0020037">
    <property type="term" value="F:heme binding"/>
    <property type="evidence" value="ECO:0007669"/>
    <property type="project" value="InterPro"/>
</dbReference>
<dbReference type="PANTHER" id="PTHR46696:SF6">
    <property type="entry name" value="P450, PUTATIVE (EUROFUNG)-RELATED"/>
    <property type="match status" value="1"/>
</dbReference>
<evidence type="ECO:0000313" key="2">
    <source>
        <dbReference type="EMBL" id="SPM37008.1"/>
    </source>
</evidence>
<gene>
    <name evidence="2" type="ORF">MRAB57_4851</name>
</gene>
<sequence length="310" mass="33410">VKLADCPVVPAEAVAALSTDRGLGWRLARQAGPVLRNPEGNWVFVVGRDEVLAHLDDATLDATRALPESDLDAHQVLFAPKSAHEIAAAFRPEAAALIDRFVAAGGGDAVAQVTTPMASIVFDIVSRLQLLPVEQLNGPSGRVFYEACRNLFKHASWHLFALASHPELCDVLRRQPELIRGFVEEVLRLEPMVPGCQRFTTQPTIVGGVELPPGVVVMLCIGAVHRDGSDAMSTDDLVIGAGAHRHWSLGAGSMRCRGGHIVRQVLRVLVTEWVDRAGHLGLAPGFRPVAGFPNTQNSLWLPELPLVTRA</sequence>
<dbReference type="GO" id="GO:0005506">
    <property type="term" value="F:iron ion binding"/>
    <property type="evidence" value="ECO:0007669"/>
    <property type="project" value="InterPro"/>
</dbReference>
<dbReference type="InterPro" id="IPR001128">
    <property type="entry name" value="Cyt_P450"/>
</dbReference>
<keyword evidence="3" id="KW-1185">Reference proteome</keyword>
<evidence type="ECO:0000313" key="3">
    <source>
        <dbReference type="Proteomes" id="UP000240988"/>
    </source>
</evidence>
<reference evidence="2 3" key="1">
    <citation type="submission" date="2017-01" db="EMBL/GenBank/DDBJ databases">
        <authorList>
            <consortium name="Urmite Genomes"/>
        </authorList>
    </citation>
    <scope>NUCLEOTIDE SEQUENCE [LARGE SCALE GENOMIC DNA]</scope>
    <source>
        <strain evidence="2 3">AB57</strain>
    </source>
</reference>
<accession>A0A2U3NZV9</accession>
<dbReference type="PANTHER" id="PTHR46696">
    <property type="entry name" value="P450, PUTATIVE (EUROFUNG)-RELATED"/>
    <property type="match status" value="1"/>
</dbReference>
<dbReference type="Proteomes" id="UP000240988">
    <property type="component" value="Unassembled WGS sequence"/>
</dbReference>
<dbReference type="Pfam" id="PF00067">
    <property type="entry name" value="p450"/>
    <property type="match status" value="1"/>
</dbReference>